<keyword evidence="2" id="KW-1185">Reference proteome</keyword>
<proteinExistence type="predicted"/>
<dbReference type="Proteomes" id="UP000003860">
    <property type="component" value="Unassembled WGS sequence"/>
</dbReference>
<dbReference type="SUPFAM" id="SSF101386">
    <property type="entry name" value="all-alpha NTP pyrophosphatases"/>
    <property type="match status" value="1"/>
</dbReference>
<accession>F1TBZ9</accession>
<dbReference type="OrthoDB" id="9791898at2"/>
<reference evidence="1" key="2">
    <citation type="submission" date="2011-01" db="EMBL/GenBank/DDBJ databases">
        <title>The Non-contiguous Finished genome of Clostridium papyrosolvens.</title>
        <authorList>
            <person name="Lucas S."/>
            <person name="Copeland A."/>
            <person name="Lapidus A."/>
            <person name="Cheng J.-F."/>
            <person name="Goodwin L."/>
            <person name="Pitluck S."/>
            <person name="Misra M."/>
            <person name="Chertkov O."/>
            <person name="Detter J.C."/>
            <person name="Han C."/>
            <person name="Tapia R."/>
            <person name="Land M."/>
            <person name="Hauser L."/>
            <person name="Kyrpides N."/>
            <person name="Ivanova N."/>
            <person name="Pagani I."/>
            <person name="Mouttaki H."/>
            <person name="He Z."/>
            <person name="Zhou J."/>
            <person name="Hemme C.L."/>
            <person name="Woyke T."/>
        </authorList>
    </citation>
    <scope>NUCLEOTIDE SEQUENCE [LARGE SCALE GENOMIC DNA]</scope>
    <source>
        <strain evidence="1">DSM 2782</strain>
    </source>
</reference>
<dbReference type="InterPro" id="IPR025984">
    <property type="entry name" value="DCTPP"/>
</dbReference>
<reference evidence="1" key="1">
    <citation type="submission" date="2009-07" db="EMBL/GenBank/DDBJ databases">
        <authorList>
            <consortium name="US DOE Joint Genome Institute (JGI-PGF)"/>
            <person name="Lucas S."/>
            <person name="Copeland A."/>
            <person name="Lapidus A."/>
            <person name="Glavina del Rio T."/>
            <person name="Tice H."/>
            <person name="Bruce D."/>
            <person name="Goodwin L."/>
            <person name="Pitluck S."/>
            <person name="Larimer F."/>
            <person name="Land M.L."/>
            <person name="Mouttaki H."/>
            <person name="He Z."/>
            <person name="Zhou J."/>
            <person name="Hemme C.L."/>
        </authorList>
    </citation>
    <scope>NUCLEOTIDE SEQUENCE [LARGE SCALE GENOMIC DNA]</scope>
    <source>
        <strain evidence="1">DSM 2782</strain>
    </source>
</reference>
<dbReference type="Gene3D" id="1.10.287.1080">
    <property type="entry name" value="MazG-like"/>
    <property type="match status" value="1"/>
</dbReference>
<dbReference type="GO" id="GO:0009143">
    <property type="term" value="P:nucleoside triphosphate catabolic process"/>
    <property type="evidence" value="ECO:0007669"/>
    <property type="project" value="InterPro"/>
</dbReference>
<dbReference type="EMBL" id="ACXX02000005">
    <property type="protein sequence ID" value="EGD48170.1"/>
    <property type="molecule type" value="Genomic_DNA"/>
</dbReference>
<dbReference type="PIRSF" id="PIRSF029826">
    <property type="entry name" value="UCP029826_pph"/>
    <property type="match status" value="1"/>
</dbReference>
<dbReference type="PANTHER" id="PTHR46523:SF1">
    <property type="entry name" value="DCTP PYROPHOSPHATASE 1"/>
    <property type="match status" value="1"/>
</dbReference>
<dbReference type="STRING" id="588581.Cpap_2867"/>
<dbReference type="Pfam" id="PF12643">
    <property type="entry name" value="MazG-like"/>
    <property type="match status" value="1"/>
</dbReference>
<gene>
    <name evidence="1" type="ORF">Cpap_2867</name>
</gene>
<name>F1TBZ9_9FIRM</name>
<sequence length="127" mass="15176">MSSNTNDLDKKTYISELKDEVKKFCENRDWDQYHSPKDLAVAVITESSELLEIFRFKSDSECEEMLRDDLKRQNIADELSDVLYFLLRFAQRYNFDLTSEFLRKMRSNEEKYPVNKFKGSNKKYSEG</sequence>
<dbReference type="PANTHER" id="PTHR46523">
    <property type="entry name" value="DCTP PYROPHOSPHATASE 1"/>
    <property type="match status" value="1"/>
</dbReference>
<dbReference type="CDD" id="cd11537">
    <property type="entry name" value="NTP-PPase_RS21-C6_like"/>
    <property type="match status" value="1"/>
</dbReference>
<dbReference type="AlphaFoldDB" id="F1TBZ9"/>
<comment type="caution">
    <text evidence="1">The sequence shown here is derived from an EMBL/GenBank/DDBJ whole genome shotgun (WGS) entry which is preliminary data.</text>
</comment>
<organism evidence="1 2">
    <name type="scientific">Ruminiclostridium papyrosolvens DSM 2782</name>
    <dbReference type="NCBI Taxonomy" id="588581"/>
    <lineage>
        <taxon>Bacteria</taxon>
        <taxon>Bacillati</taxon>
        <taxon>Bacillota</taxon>
        <taxon>Clostridia</taxon>
        <taxon>Eubacteriales</taxon>
        <taxon>Oscillospiraceae</taxon>
        <taxon>Ruminiclostridium</taxon>
    </lineage>
</organism>
<dbReference type="InterPro" id="IPR052555">
    <property type="entry name" value="dCTP_Pyrophosphatase"/>
</dbReference>
<evidence type="ECO:0000313" key="1">
    <source>
        <dbReference type="EMBL" id="EGD48170.1"/>
    </source>
</evidence>
<dbReference type="eggNOG" id="COG1694">
    <property type="taxonomic scope" value="Bacteria"/>
</dbReference>
<dbReference type="RefSeq" id="WP_004619001.1">
    <property type="nucleotide sequence ID" value="NZ_ACXX02000005.1"/>
</dbReference>
<dbReference type="GO" id="GO:0047429">
    <property type="term" value="F:nucleoside triphosphate diphosphatase activity"/>
    <property type="evidence" value="ECO:0007669"/>
    <property type="project" value="InterPro"/>
</dbReference>
<evidence type="ECO:0000313" key="2">
    <source>
        <dbReference type="Proteomes" id="UP000003860"/>
    </source>
</evidence>
<protein>
    <submittedName>
        <fullName evidence="1">MazG nucleotide pyrophosphohydrolase</fullName>
    </submittedName>
</protein>